<feature type="region of interest" description="Disordered" evidence="2">
    <location>
        <begin position="409"/>
        <end position="437"/>
    </location>
</feature>
<dbReference type="PANTHER" id="PTHR22774:SF17">
    <property type="entry name" value="BRIDGE-LIKE LIPID TRANSFER PROTEIN FAMILY MEMBER 3B"/>
    <property type="match status" value="1"/>
</dbReference>
<dbReference type="FunCoup" id="A0A6P8RUD1">
    <property type="interactions" value="2145"/>
</dbReference>
<evidence type="ECO:0000313" key="3">
    <source>
        <dbReference type="Proteomes" id="UP000515159"/>
    </source>
</evidence>
<dbReference type="InParanoid" id="A0A6P8RUD1"/>
<feature type="compositionally biased region" description="Polar residues" evidence="2">
    <location>
        <begin position="897"/>
        <end position="911"/>
    </location>
</feature>
<feature type="region of interest" description="Disordered" evidence="2">
    <location>
        <begin position="269"/>
        <end position="296"/>
    </location>
</feature>
<dbReference type="Proteomes" id="UP000515159">
    <property type="component" value="Chromosome 7"/>
</dbReference>
<feature type="region of interest" description="Disordered" evidence="2">
    <location>
        <begin position="982"/>
        <end position="1039"/>
    </location>
</feature>
<name>A0A6P8RUD1_GEOSA</name>
<feature type="compositionally biased region" description="Polar residues" evidence="2">
    <location>
        <begin position="276"/>
        <end position="293"/>
    </location>
</feature>
<dbReference type="Pfam" id="PF24917">
    <property type="entry name" value="BLTP3A_B"/>
    <property type="match status" value="1"/>
</dbReference>
<dbReference type="KEGG" id="gsh:117364094"/>
<feature type="compositionally biased region" description="Polar residues" evidence="2">
    <location>
        <begin position="1005"/>
        <end position="1014"/>
    </location>
</feature>
<evidence type="ECO:0000256" key="1">
    <source>
        <dbReference type="SAM" id="Coils"/>
    </source>
</evidence>
<dbReference type="RefSeq" id="XP_033808823.1">
    <property type="nucleotide sequence ID" value="XM_033952932.1"/>
</dbReference>
<dbReference type="InterPro" id="IPR026728">
    <property type="entry name" value="BLTP3A/B"/>
</dbReference>
<feature type="coiled-coil region" evidence="1">
    <location>
        <begin position="1368"/>
        <end position="1409"/>
    </location>
</feature>
<feature type="compositionally biased region" description="Polar residues" evidence="2">
    <location>
        <begin position="877"/>
        <end position="886"/>
    </location>
</feature>
<dbReference type="CTD" id="23074"/>
<protein>
    <submittedName>
        <fullName evidence="4">UHRF1-binding protein 1-like isoform X1</fullName>
    </submittedName>
</protein>
<dbReference type="OrthoDB" id="43807at2759"/>
<gene>
    <name evidence="4" type="primary">UHRF1BP1L</name>
</gene>
<feature type="compositionally biased region" description="Basic and acidic residues" evidence="2">
    <location>
        <begin position="982"/>
        <end position="994"/>
    </location>
</feature>
<feature type="region of interest" description="Disordered" evidence="2">
    <location>
        <begin position="875"/>
        <end position="912"/>
    </location>
</feature>
<reference evidence="4" key="1">
    <citation type="submission" date="2025-08" db="UniProtKB">
        <authorList>
            <consortium name="RefSeq"/>
        </authorList>
    </citation>
    <scope>IDENTIFICATION</scope>
</reference>
<feature type="compositionally biased region" description="Polar residues" evidence="2">
    <location>
        <begin position="412"/>
        <end position="421"/>
    </location>
</feature>
<dbReference type="PANTHER" id="PTHR22774">
    <property type="entry name" value="CHOREIN N-TERMINAL DOMAIN-CONTAINING PROTEIN"/>
    <property type="match status" value="1"/>
</dbReference>
<keyword evidence="1" id="KW-0175">Coiled coil</keyword>
<organism evidence="3 4">
    <name type="scientific">Geotrypetes seraphini</name>
    <name type="common">Gaboon caecilian</name>
    <name type="synonym">Caecilia seraphini</name>
    <dbReference type="NCBI Taxonomy" id="260995"/>
    <lineage>
        <taxon>Eukaryota</taxon>
        <taxon>Metazoa</taxon>
        <taxon>Chordata</taxon>
        <taxon>Craniata</taxon>
        <taxon>Vertebrata</taxon>
        <taxon>Euteleostomi</taxon>
        <taxon>Amphibia</taxon>
        <taxon>Gymnophiona</taxon>
        <taxon>Geotrypetes</taxon>
    </lineage>
</organism>
<evidence type="ECO:0000313" key="4">
    <source>
        <dbReference type="RefSeq" id="XP_033808823.1"/>
    </source>
</evidence>
<accession>A0A6P8RUD1</accession>
<keyword evidence="3" id="KW-1185">Reference proteome</keyword>
<dbReference type="GeneID" id="117364094"/>
<evidence type="ECO:0000256" key="2">
    <source>
        <dbReference type="SAM" id="MobiDB-lite"/>
    </source>
</evidence>
<proteinExistence type="predicted"/>
<sequence>MAGLIKKQILKHLSRFTKNLSPDKINLSTLKGEGQLTNLELDEEVLQNMLDLPTWLAINKVFCNKASIRIPWTKLKTHPIVLSLDKVVMEMSTCEEPRARNGPSPLVTGSGQSEYGFAEKVVEGISLSVNSIIIRIGAKAFNASFELSQLRIYSVNANWQHGDLKSTRIQDPQRGEVLTFKEIGWQMIRIEADCIQNSDHEVISAPVRLITNQSKIRVTLKRRLKDCNVVASKLLLMLDDLLWVLTDSQLKAMVQYAKSLSEAIEKSAEQRKSIASEPTQSSVPAANSQQVRTQHPAATLEQNQALVKLFSAFDVKETSHHLFISHLDLHICDDIHSPEKGFNRRITGGAMQLSFSQLTVDYYPSHRTGDSCSHWMHYVDATKTRCGWAEELFQEFKCSTEMLKQAVKDQSVRSPTKSPQHVNAGKEQEAKGTSADPSLLQQSEAKLMSSSVVVQLADFNIYQVSTADQCRSSPKALISCNKKTLYLPKEMSAIHIEFTEYYFPDAKDFPIPCPNLYMQLNALQLVLDEKSILWLNQFLLDLTQSLHQFMAMYKLTDNSKSDEHIDIRVDGLMLKFIIPLEKKLDSHLDQPHAISIQTAEMIATNTRQSPNCRRSDLEAVFQDFKDCAFFSRTFTDFPRSSESFDVLHSVFQRHAYEQDTKIHDIYKGHVAPTLSARALKVSAGMDIWAFHFSQFWMDFEGMKSGKGRPVSFVDSFPLSVWVCQPKRFVQSQRESFSFCCTGVNISKSESLDLVSRLQRKKLLKEYYSSESEHLTNVIRKTKTLENVSEPPIISSSSDADIHVLVHAQKHVNVQINHYQYIFLLLLRGSIKQVVDNLRKDVEAVTGKPAEETNICLGAVLKSAEVALLLHPLPPANNCKSPESDQPSESERDKLVTNPISHASSDNRSVATEPNKAILLDPHHGSSASDTDLCKDDFVTRSDSEEVSLEMNSSLYSLKLQDRNPNREDLSEFQAERVYAKEDFSSEVSSKENRTNKPIHKVSEFRPQSTSSLQDTEIKETPEQKLLPSSSSGKSKERCQSNLPTFSVSYKNMKSSSQVSLDTISIDSNTLEEQLSETDASDSHIILQEAFFLDAGVEEITSIQTSKVLTDVAQWNESSAGSSPDVISAASESTQETSQDMMSVVVFKIFAINCGVDIKGEDAAVALQINQVTPKQLGNVSARQYFSNRTTGSDEKHSECTESAPEIKLRLESGPSASIYSPLAAENGFLQGQLQHFSSEFLTSSLLNIQRFLDDESIADVTPMKLSLSDTRIHLKDDSPRENPAAPDPAPVTFHIEELLVERFDDGSFRIRGSPLRNSGDTVGQRLTTDVLQKSYIERTTQTQVNTFIMPDPGRKMGSSAQTPNTMNMEELLEENESLKQELAKIKMALAESQLERESLMHRLKRTEQQ</sequence>